<keyword evidence="5" id="KW-0804">Transcription</keyword>
<feature type="domain" description="HTH araC/xylS-type" evidence="6">
    <location>
        <begin position="181"/>
        <end position="281"/>
    </location>
</feature>
<dbReference type="SMART" id="SM00342">
    <property type="entry name" value="HTH_ARAC"/>
    <property type="match status" value="1"/>
</dbReference>
<dbReference type="Gene3D" id="2.60.120.10">
    <property type="entry name" value="Jelly Rolls"/>
    <property type="match status" value="1"/>
</dbReference>
<keyword evidence="2" id="KW-0805">Transcription regulation</keyword>
<dbReference type="OrthoDB" id="2569619at2"/>
<dbReference type="RefSeq" id="WP_097127434.1">
    <property type="nucleotide sequence ID" value="NZ_OCNH01000003.1"/>
</dbReference>
<keyword evidence="1" id="KW-0963">Cytoplasm</keyword>
<dbReference type="GO" id="GO:0043565">
    <property type="term" value="F:sequence-specific DNA binding"/>
    <property type="evidence" value="ECO:0007669"/>
    <property type="project" value="InterPro"/>
</dbReference>
<reference evidence="8" key="1">
    <citation type="submission" date="2017-09" db="EMBL/GenBank/DDBJ databases">
        <authorList>
            <person name="Varghese N."/>
            <person name="Submissions S."/>
        </authorList>
    </citation>
    <scope>NUCLEOTIDE SEQUENCE [LARGE SCALE GENOMIC DNA]</scope>
    <source>
        <strain evidence="8">DSM 29961</strain>
    </source>
</reference>
<accession>A0A286G974</accession>
<dbReference type="Pfam" id="PF12833">
    <property type="entry name" value="HTH_18"/>
    <property type="match status" value="1"/>
</dbReference>
<dbReference type="PANTHER" id="PTHR46796">
    <property type="entry name" value="HTH-TYPE TRANSCRIPTIONAL ACTIVATOR RHAS-RELATED"/>
    <property type="match status" value="1"/>
</dbReference>
<evidence type="ECO:0000259" key="6">
    <source>
        <dbReference type="PROSITE" id="PS01124"/>
    </source>
</evidence>
<dbReference type="InterPro" id="IPR003313">
    <property type="entry name" value="AraC-bd"/>
</dbReference>
<evidence type="ECO:0000313" key="7">
    <source>
        <dbReference type="EMBL" id="SOD92103.1"/>
    </source>
</evidence>
<dbReference type="InterPro" id="IPR014710">
    <property type="entry name" value="RmlC-like_jellyroll"/>
</dbReference>
<dbReference type="PROSITE" id="PS01124">
    <property type="entry name" value="HTH_ARAC_FAMILY_2"/>
    <property type="match status" value="1"/>
</dbReference>
<dbReference type="EMBL" id="OCNH01000003">
    <property type="protein sequence ID" value="SOD92103.1"/>
    <property type="molecule type" value="Genomic_DNA"/>
</dbReference>
<evidence type="ECO:0000256" key="1">
    <source>
        <dbReference type="ARBA" id="ARBA00022490"/>
    </source>
</evidence>
<dbReference type="InterPro" id="IPR009057">
    <property type="entry name" value="Homeodomain-like_sf"/>
</dbReference>
<name>A0A286G974_9BACT</name>
<protein>
    <submittedName>
        <fullName evidence="7">Transcriptional regulator, AraC family</fullName>
    </submittedName>
</protein>
<dbReference type="GO" id="GO:0003700">
    <property type="term" value="F:DNA-binding transcription factor activity"/>
    <property type="evidence" value="ECO:0007669"/>
    <property type="project" value="InterPro"/>
</dbReference>
<evidence type="ECO:0000256" key="4">
    <source>
        <dbReference type="ARBA" id="ARBA00023159"/>
    </source>
</evidence>
<keyword evidence="4" id="KW-0010">Activator</keyword>
<evidence type="ECO:0000256" key="2">
    <source>
        <dbReference type="ARBA" id="ARBA00023015"/>
    </source>
</evidence>
<dbReference type="SUPFAM" id="SSF46689">
    <property type="entry name" value="Homeodomain-like"/>
    <property type="match status" value="2"/>
</dbReference>
<evidence type="ECO:0000313" key="8">
    <source>
        <dbReference type="Proteomes" id="UP000219452"/>
    </source>
</evidence>
<dbReference type="AlphaFoldDB" id="A0A286G974"/>
<evidence type="ECO:0000256" key="5">
    <source>
        <dbReference type="ARBA" id="ARBA00023163"/>
    </source>
</evidence>
<dbReference type="InterPro" id="IPR018060">
    <property type="entry name" value="HTH_AraC"/>
</dbReference>
<keyword evidence="3" id="KW-0238">DNA-binding</keyword>
<dbReference type="InterPro" id="IPR018062">
    <property type="entry name" value="HTH_AraC-typ_CS"/>
</dbReference>
<dbReference type="PANTHER" id="PTHR46796:SF13">
    <property type="entry name" value="HTH-TYPE TRANSCRIPTIONAL ACTIVATOR RHAS"/>
    <property type="match status" value="1"/>
</dbReference>
<dbReference type="SUPFAM" id="SSF51215">
    <property type="entry name" value="Regulatory protein AraC"/>
    <property type="match status" value="1"/>
</dbReference>
<sequence length="310" mass="35330">MKRNIQHDPLAVQQVETSQWSYPVHSHNHFELILIRGGSGYHLINGNRFAYQAGDVFFLSPLDCHSFVINKKTCFCFLSFTDLYLANLSQMGANSWPQIREYGLTKYQPLAGSLVTDGMEQQNLQALFQIILVEHYAHQSPLANPVVESLMKTILSIIDRQLSHYQPGAGTSSCTASSLRQRIGTYVHRYITEPDYLRLEKMADVFNYSQRHLGALFKQQTGESIQQYIIRYKLQLVETRLRLSTLTVSQIADEFGFTDVCHLNKLFKRYYRQTPTGYRRELSAGLPAMPGLPAGFTTMLNASENSFLIA</sequence>
<dbReference type="Proteomes" id="UP000219452">
    <property type="component" value="Unassembled WGS sequence"/>
</dbReference>
<keyword evidence="8" id="KW-1185">Reference proteome</keyword>
<dbReference type="InterPro" id="IPR050204">
    <property type="entry name" value="AraC_XylS_family_regulators"/>
</dbReference>
<dbReference type="PROSITE" id="PS00041">
    <property type="entry name" value="HTH_ARAC_FAMILY_1"/>
    <property type="match status" value="1"/>
</dbReference>
<organism evidence="7 8">
    <name type="scientific">Spirosoma fluviale</name>
    <dbReference type="NCBI Taxonomy" id="1597977"/>
    <lineage>
        <taxon>Bacteria</taxon>
        <taxon>Pseudomonadati</taxon>
        <taxon>Bacteroidota</taxon>
        <taxon>Cytophagia</taxon>
        <taxon>Cytophagales</taxon>
        <taxon>Cytophagaceae</taxon>
        <taxon>Spirosoma</taxon>
    </lineage>
</organism>
<gene>
    <name evidence="7" type="ORF">SAMN06269250_3800</name>
</gene>
<dbReference type="Pfam" id="PF02311">
    <property type="entry name" value="AraC_binding"/>
    <property type="match status" value="1"/>
</dbReference>
<proteinExistence type="predicted"/>
<dbReference type="Gene3D" id="1.10.10.60">
    <property type="entry name" value="Homeodomain-like"/>
    <property type="match status" value="2"/>
</dbReference>
<evidence type="ECO:0000256" key="3">
    <source>
        <dbReference type="ARBA" id="ARBA00023125"/>
    </source>
</evidence>
<dbReference type="InterPro" id="IPR037923">
    <property type="entry name" value="HTH-like"/>
</dbReference>